<keyword evidence="2" id="KW-0597">Phosphoprotein</keyword>
<accession>A0A9P6NWR1</accession>
<proteinExistence type="predicted"/>
<keyword evidence="6" id="KW-1185">Reference proteome</keyword>
<dbReference type="InterPro" id="IPR051414">
    <property type="entry name" value="Adenylate-forming_Reductase"/>
</dbReference>
<dbReference type="InterPro" id="IPR009081">
    <property type="entry name" value="PP-bd_ACP"/>
</dbReference>
<dbReference type="Gene3D" id="3.40.50.12780">
    <property type="entry name" value="N-terminal domain of ligase-like"/>
    <property type="match status" value="1"/>
</dbReference>
<protein>
    <recommendedName>
        <fullName evidence="7">Carrier domain-containing protein</fullName>
    </recommendedName>
</protein>
<dbReference type="SUPFAM" id="SSF56801">
    <property type="entry name" value="Acetyl-CoA synthetase-like"/>
    <property type="match status" value="1"/>
</dbReference>
<feature type="domain" description="Carrier" evidence="4">
    <location>
        <begin position="627"/>
        <end position="693"/>
    </location>
</feature>
<comment type="caution">
    <text evidence="5">The sequence shown here is derived from an EMBL/GenBank/DDBJ whole genome shotgun (WGS) entry which is preliminary data.</text>
</comment>
<dbReference type="AlphaFoldDB" id="A0A9P6NWR1"/>
<dbReference type="InterPro" id="IPR036736">
    <property type="entry name" value="ACP-like_sf"/>
</dbReference>
<dbReference type="InterPro" id="IPR042099">
    <property type="entry name" value="ANL_N_sf"/>
</dbReference>
<dbReference type="Pfam" id="PF00501">
    <property type="entry name" value="AMP-binding"/>
    <property type="match status" value="1"/>
</dbReference>
<evidence type="ECO:0000259" key="4">
    <source>
        <dbReference type="Pfam" id="PF00550"/>
    </source>
</evidence>
<feature type="domain" description="AMP-dependent synthetase/ligase" evidence="3">
    <location>
        <begin position="64"/>
        <end position="396"/>
    </location>
</feature>
<dbReference type="OrthoDB" id="429813at2759"/>
<evidence type="ECO:0000256" key="2">
    <source>
        <dbReference type="ARBA" id="ARBA00022553"/>
    </source>
</evidence>
<evidence type="ECO:0000259" key="3">
    <source>
        <dbReference type="Pfam" id="PF00501"/>
    </source>
</evidence>
<evidence type="ECO:0000256" key="1">
    <source>
        <dbReference type="ARBA" id="ARBA00022450"/>
    </source>
</evidence>
<dbReference type="PANTHER" id="PTHR43439">
    <property type="entry name" value="PHENYLACETATE-COENZYME A LIGASE"/>
    <property type="match status" value="1"/>
</dbReference>
<evidence type="ECO:0000313" key="6">
    <source>
        <dbReference type="Proteomes" id="UP000886653"/>
    </source>
</evidence>
<organism evidence="5 6">
    <name type="scientific">Cronartium quercuum f. sp. fusiforme G11</name>
    <dbReference type="NCBI Taxonomy" id="708437"/>
    <lineage>
        <taxon>Eukaryota</taxon>
        <taxon>Fungi</taxon>
        <taxon>Dikarya</taxon>
        <taxon>Basidiomycota</taxon>
        <taxon>Pucciniomycotina</taxon>
        <taxon>Pucciniomycetes</taxon>
        <taxon>Pucciniales</taxon>
        <taxon>Coleosporiaceae</taxon>
        <taxon>Cronartium</taxon>
    </lineage>
</organism>
<dbReference type="Gene3D" id="1.10.1200.10">
    <property type="entry name" value="ACP-like"/>
    <property type="match status" value="1"/>
</dbReference>
<name>A0A9P6NWR1_9BASI</name>
<sequence>MSIGTSAFTRYKAFQTSSPVFKTPDLTCHDLTPTKLIDFHLLNNSTYPFGILAGSTKSNLVNDIITWNEVGSAIVKVAQGLNEVQIEKSTTAPVIGIIASSDPLVYFTTLLGIMRAGCVPFAISPRNSTAAIIHLIKSTGSKTLYVQFDPTLSSNQDLERISLVEKTNRKQIIDVLKSGELQHIQLLELPSAHTLFPRLVNGSEYSFNSNLPQQLASMVNLNQVDYAAPVMILHSSGTTAFPKPIYLNRFNFQGWMLASRYSRFSWTGEITAAMVLPAFHAMGIHFGLVNTLSDGAVSGFFRPELSPDGRCMTKNPNSVNVMEAMRSLGCTVAAFSPMMLGEYASDRSSLNFLKTLKRVGFGGGPLTVEIGNKLIEEGVQLSAMFGSTEVGIIATLFPERCLGVDWEYFEISSQLTTRLVPQGDGLYELVILSSIRHRCSLAQRLDDLTPQTYHTNDLLSKHPTLPLYRIVGRKDDQIMLSNSEKTNPGPLEAILTFNPAIKGALMFGRGKPQNGVLIEPEEGYVVDATDVEAMKKYIDLIWPAIEETNRFAPTHSRLTRGLILVIDPRVNPIPKTNKGQVARVKTLEMFSDEIEAIYSRDQLFTVSKNVIVDSNEEVVRERVLASVREIVKAVSSLNLKDEDDFFVQGCDSMSAMQIRSKVAQLVTATLKKDSTVPPNILYQHSSILRLSAWTFDILSKRKLTHELESRDAQCAPLRSMIEKYTSTVTILKHETAVSLLVPHEVAIIRIGRSGLEVKDSQVLRRRKFPVSI</sequence>
<evidence type="ECO:0000313" key="5">
    <source>
        <dbReference type="EMBL" id="KAG0151594.1"/>
    </source>
</evidence>
<dbReference type="EMBL" id="MU167212">
    <property type="protein sequence ID" value="KAG0151594.1"/>
    <property type="molecule type" value="Genomic_DNA"/>
</dbReference>
<dbReference type="InterPro" id="IPR000873">
    <property type="entry name" value="AMP-dep_synth/lig_dom"/>
</dbReference>
<dbReference type="Pfam" id="PF00550">
    <property type="entry name" value="PP-binding"/>
    <property type="match status" value="1"/>
</dbReference>
<dbReference type="Proteomes" id="UP000886653">
    <property type="component" value="Unassembled WGS sequence"/>
</dbReference>
<dbReference type="PANTHER" id="PTHR43439:SF2">
    <property type="entry name" value="ENZYME, PUTATIVE (JCVI)-RELATED"/>
    <property type="match status" value="1"/>
</dbReference>
<evidence type="ECO:0008006" key="7">
    <source>
        <dbReference type="Google" id="ProtNLM"/>
    </source>
</evidence>
<dbReference type="Pfam" id="PF23562">
    <property type="entry name" value="AMP-binding_C_3"/>
    <property type="match status" value="1"/>
</dbReference>
<gene>
    <name evidence="5" type="ORF">CROQUDRAFT_36684</name>
</gene>
<keyword evidence="1" id="KW-0596">Phosphopantetheine</keyword>
<reference evidence="5" key="1">
    <citation type="submission" date="2013-11" db="EMBL/GenBank/DDBJ databases">
        <title>Genome sequence of the fusiform rust pathogen reveals effectors for host alternation and coevolution with pine.</title>
        <authorList>
            <consortium name="DOE Joint Genome Institute"/>
            <person name="Smith K."/>
            <person name="Pendleton A."/>
            <person name="Kubisiak T."/>
            <person name="Anderson C."/>
            <person name="Salamov A."/>
            <person name="Aerts A."/>
            <person name="Riley R."/>
            <person name="Clum A."/>
            <person name="Lindquist E."/>
            <person name="Ence D."/>
            <person name="Campbell M."/>
            <person name="Kronenberg Z."/>
            <person name="Feau N."/>
            <person name="Dhillon B."/>
            <person name="Hamelin R."/>
            <person name="Burleigh J."/>
            <person name="Smith J."/>
            <person name="Yandell M."/>
            <person name="Nelson C."/>
            <person name="Grigoriev I."/>
            <person name="Davis J."/>
        </authorList>
    </citation>
    <scope>NUCLEOTIDE SEQUENCE</scope>
    <source>
        <strain evidence="5">G11</strain>
    </source>
</reference>